<feature type="compositionally biased region" description="Polar residues" evidence="1">
    <location>
        <begin position="82"/>
        <end position="95"/>
    </location>
</feature>
<feature type="compositionally biased region" description="Basic and acidic residues" evidence="1">
    <location>
        <begin position="114"/>
        <end position="137"/>
    </location>
</feature>
<feature type="compositionally biased region" description="Basic residues" evidence="1">
    <location>
        <begin position="612"/>
        <end position="621"/>
    </location>
</feature>
<name>A0A8H4NAY7_9PEZI</name>
<feature type="region of interest" description="Disordered" evidence="1">
    <location>
        <begin position="361"/>
        <end position="568"/>
    </location>
</feature>
<feature type="region of interest" description="Disordered" evidence="1">
    <location>
        <begin position="747"/>
        <end position="780"/>
    </location>
</feature>
<feature type="compositionally biased region" description="Low complexity" evidence="1">
    <location>
        <begin position="580"/>
        <end position="605"/>
    </location>
</feature>
<feature type="region of interest" description="Disordered" evidence="1">
    <location>
        <begin position="1"/>
        <end position="40"/>
    </location>
</feature>
<dbReference type="OrthoDB" id="194139at2759"/>
<keyword evidence="3" id="KW-1185">Reference proteome</keyword>
<evidence type="ECO:0000313" key="3">
    <source>
        <dbReference type="Proteomes" id="UP000572817"/>
    </source>
</evidence>
<feature type="compositionally biased region" description="Basic and acidic residues" evidence="1">
    <location>
        <begin position="434"/>
        <end position="447"/>
    </location>
</feature>
<dbReference type="Proteomes" id="UP000572817">
    <property type="component" value="Unassembled WGS sequence"/>
</dbReference>
<reference evidence="2" key="1">
    <citation type="submission" date="2020-04" db="EMBL/GenBank/DDBJ databases">
        <title>Genome Assembly and Annotation of Botryosphaeria dothidea sdau 11-99, a Latent Pathogen of Apple Fruit Ring Rot in China.</title>
        <authorList>
            <person name="Yu C."/>
            <person name="Diao Y."/>
            <person name="Lu Q."/>
            <person name="Zhao J."/>
            <person name="Cui S."/>
            <person name="Peng C."/>
            <person name="He B."/>
            <person name="Liu H."/>
        </authorList>
    </citation>
    <scope>NUCLEOTIDE SEQUENCE [LARGE SCALE GENOMIC DNA]</scope>
    <source>
        <strain evidence="2">Sdau11-99</strain>
    </source>
</reference>
<comment type="caution">
    <text evidence="2">The sequence shown here is derived from an EMBL/GenBank/DDBJ whole genome shotgun (WGS) entry which is preliminary data.</text>
</comment>
<accession>A0A8H4NAY7</accession>
<evidence type="ECO:0000313" key="2">
    <source>
        <dbReference type="EMBL" id="KAF4312356.1"/>
    </source>
</evidence>
<gene>
    <name evidence="2" type="ORF">GTA08_BOTSDO12237</name>
</gene>
<feature type="compositionally biased region" description="Low complexity" evidence="1">
    <location>
        <begin position="659"/>
        <end position="669"/>
    </location>
</feature>
<feature type="compositionally biased region" description="Polar residues" evidence="1">
    <location>
        <begin position="249"/>
        <end position="258"/>
    </location>
</feature>
<evidence type="ECO:0000256" key="1">
    <source>
        <dbReference type="SAM" id="MobiDB-lite"/>
    </source>
</evidence>
<dbReference type="AlphaFoldDB" id="A0A8H4NAY7"/>
<feature type="compositionally biased region" description="Polar residues" evidence="1">
    <location>
        <begin position="277"/>
        <end position="290"/>
    </location>
</feature>
<dbReference type="EMBL" id="WWBZ02000007">
    <property type="protein sequence ID" value="KAF4312356.1"/>
    <property type="molecule type" value="Genomic_DNA"/>
</dbReference>
<feature type="compositionally biased region" description="Polar residues" evidence="1">
    <location>
        <begin position="747"/>
        <end position="756"/>
    </location>
</feature>
<feature type="region of interest" description="Disordered" evidence="1">
    <location>
        <begin position="55"/>
        <end position="307"/>
    </location>
</feature>
<feature type="region of interest" description="Disordered" evidence="1">
    <location>
        <begin position="792"/>
        <end position="814"/>
    </location>
</feature>
<feature type="region of interest" description="Disordered" evidence="1">
    <location>
        <begin position="580"/>
        <end position="683"/>
    </location>
</feature>
<sequence>MIPEFEPASEKKRNTSILGRSPFRKPLHLSPHGITRGPDGFDVFSALKSRLEKAGLDSNLDPDLPNTETQPLHDKTERAMLPSQTRNSSNTSKLSRATKATIRTVTPEIFGRSRPKDLAGEGHREFEDEEDSGRNSPDEDGSGLILPRIRLQRAVKATIPTPEQISTRKKRSENRWQAQLGQGHSPVFSKNIKKAMAGDNPYELKPFDRSSNPYESIGISPRTSSRKPQEPVDMLSPNWPSRADIMSPSVYSRDSSGESPVRKESDGSNCPPGTVVIVSSHSAKSYTLGSSPKKDTGSGSVRSSKDWKTWLSKEMSELNMGQDCDMSMTEEWLLKPTGHQREHAEIVGVGDDDDEVVIFKSRPASGSFPNRPERLTLIDPPIGTTGESTEIMAEERKPGSDASTPPDEGPVISKGREASVPDENGPKSKASSGAHDKDENEYARPSRDGSNSAHESSHDANRAPRSTPATCPGPEEKIPASTLTDRSVHHARSCQSIHRSADRSHSSLAQYTTSAEDPDMPQLAATLVRPSPSAYTAPVANPPFRFRPADPSFTATARVSPFSRPRSAFDLRNQYSSAGLRSAAAAIPPPSRSAAASTPTATRPTLLPPPPHHSHHLRRKPVAVGVRRGRLTPSPTPAPSFDEEGETMHMIMQGPYGRSTTPESSSSTPPWVPPPPPQSEAARSTLASARHHWNIVGQHPLLATRQSTPALRVTSRPGSARLGVSGGGVGMMRQQQGAKENAVPVLASTTPNNNKNYGEVADMQQGSAERESGTPSPGQLLAEKWLYARQQRGGGGVMESAAGENVGSGSPAFL</sequence>
<organism evidence="2 3">
    <name type="scientific">Botryosphaeria dothidea</name>
    <dbReference type="NCBI Taxonomy" id="55169"/>
    <lineage>
        <taxon>Eukaryota</taxon>
        <taxon>Fungi</taxon>
        <taxon>Dikarya</taxon>
        <taxon>Ascomycota</taxon>
        <taxon>Pezizomycotina</taxon>
        <taxon>Dothideomycetes</taxon>
        <taxon>Dothideomycetes incertae sedis</taxon>
        <taxon>Botryosphaeriales</taxon>
        <taxon>Botryosphaeriaceae</taxon>
        <taxon>Botryosphaeria</taxon>
    </lineage>
</organism>
<protein>
    <submittedName>
        <fullName evidence="2">Uncharacterized protein</fullName>
    </submittedName>
</protein>
<proteinExistence type="predicted"/>
<feature type="compositionally biased region" description="Polar residues" evidence="1">
    <location>
        <begin position="506"/>
        <end position="515"/>
    </location>
</feature>